<organism evidence="1 2">
    <name type="scientific">Dendrothele bispora (strain CBS 962.96)</name>
    <dbReference type="NCBI Taxonomy" id="1314807"/>
    <lineage>
        <taxon>Eukaryota</taxon>
        <taxon>Fungi</taxon>
        <taxon>Dikarya</taxon>
        <taxon>Basidiomycota</taxon>
        <taxon>Agaricomycotina</taxon>
        <taxon>Agaricomycetes</taxon>
        <taxon>Agaricomycetidae</taxon>
        <taxon>Agaricales</taxon>
        <taxon>Agaricales incertae sedis</taxon>
        <taxon>Dendrothele</taxon>
    </lineage>
</organism>
<dbReference type="EMBL" id="ML179055">
    <property type="protein sequence ID" value="THV04579.1"/>
    <property type="molecule type" value="Genomic_DNA"/>
</dbReference>
<sequence>MDRVHHIMYSGSLNNVESAHRLAMQTRRTHCCQDKNRPPDMTPTMVSFQSWPLIEIIGKVLKKDAEFKKGCTVSVLLLRELLFWAGVQVLMFSWKAGWNYSDDLQILHPVHQRSSDLAMAKVQKKVQTNDGKAQKTLKLQNK</sequence>
<dbReference type="AlphaFoldDB" id="A0A4S8MPS0"/>
<proteinExistence type="predicted"/>
<accession>A0A4S8MPS0</accession>
<name>A0A4S8MPS0_DENBC</name>
<evidence type="ECO:0000313" key="1">
    <source>
        <dbReference type="EMBL" id="THV04579.1"/>
    </source>
</evidence>
<protein>
    <submittedName>
        <fullName evidence="1">Uncharacterized protein</fullName>
    </submittedName>
</protein>
<dbReference type="Proteomes" id="UP000297245">
    <property type="component" value="Unassembled WGS sequence"/>
</dbReference>
<keyword evidence="2" id="KW-1185">Reference proteome</keyword>
<gene>
    <name evidence="1" type="ORF">K435DRAFT_790951</name>
</gene>
<evidence type="ECO:0000313" key="2">
    <source>
        <dbReference type="Proteomes" id="UP000297245"/>
    </source>
</evidence>
<reference evidence="1 2" key="1">
    <citation type="journal article" date="2019" name="Nat. Ecol. Evol.">
        <title>Megaphylogeny resolves global patterns of mushroom evolution.</title>
        <authorList>
            <person name="Varga T."/>
            <person name="Krizsan K."/>
            <person name="Foldi C."/>
            <person name="Dima B."/>
            <person name="Sanchez-Garcia M."/>
            <person name="Sanchez-Ramirez S."/>
            <person name="Szollosi G.J."/>
            <person name="Szarkandi J.G."/>
            <person name="Papp V."/>
            <person name="Albert L."/>
            <person name="Andreopoulos W."/>
            <person name="Angelini C."/>
            <person name="Antonin V."/>
            <person name="Barry K.W."/>
            <person name="Bougher N.L."/>
            <person name="Buchanan P."/>
            <person name="Buyck B."/>
            <person name="Bense V."/>
            <person name="Catcheside P."/>
            <person name="Chovatia M."/>
            <person name="Cooper J."/>
            <person name="Damon W."/>
            <person name="Desjardin D."/>
            <person name="Finy P."/>
            <person name="Geml J."/>
            <person name="Haridas S."/>
            <person name="Hughes K."/>
            <person name="Justo A."/>
            <person name="Karasinski D."/>
            <person name="Kautmanova I."/>
            <person name="Kiss B."/>
            <person name="Kocsube S."/>
            <person name="Kotiranta H."/>
            <person name="LaButti K.M."/>
            <person name="Lechner B.E."/>
            <person name="Liimatainen K."/>
            <person name="Lipzen A."/>
            <person name="Lukacs Z."/>
            <person name="Mihaltcheva S."/>
            <person name="Morgado L.N."/>
            <person name="Niskanen T."/>
            <person name="Noordeloos M.E."/>
            <person name="Ohm R.A."/>
            <person name="Ortiz-Santana B."/>
            <person name="Ovrebo C."/>
            <person name="Racz N."/>
            <person name="Riley R."/>
            <person name="Savchenko A."/>
            <person name="Shiryaev A."/>
            <person name="Soop K."/>
            <person name="Spirin V."/>
            <person name="Szebenyi C."/>
            <person name="Tomsovsky M."/>
            <person name="Tulloss R.E."/>
            <person name="Uehling J."/>
            <person name="Grigoriev I.V."/>
            <person name="Vagvolgyi C."/>
            <person name="Papp T."/>
            <person name="Martin F.M."/>
            <person name="Miettinen O."/>
            <person name="Hibbett D.S."/>
            <person name="Nagy L.G."/>
        </authorList>
    </citation>
    <scope>NUCLEOTIDE SEQUENCE [LARGE SCALE GENOMIC DNA]</scope>
    <source>
        <strain evidence="1 2">CBS 962.96</strain>
    </source>
</reference>